<dbReference type="EMBL" id="JAUQUB010000003">
    <property type="protein sequence ID" value="MDO7883131.1"/>
    <property type="molecule type" value="Genomic_DNA"/>
</dbReference>
<dbReference type="Pfam" id="PF01738">
    <property type="entry name" value="DLH"/>
    <property type="match status" value="1"/>
</dbReference>
<name>A0ABT9BQ25_9MICO</name>
<keyword evidence="2" id="KW-0378">Hydrolase</keyword>
<evidence type="ECO:0000259" key="1">
    <source>
        <dbReference type="Pfam" id="PF01738"/>
    </source>
</evidence>
<feature type="domain" description="Dienelactone hydrolase" evidence="1">
    <location>
        <begin position="14"/>
        <end position="233"/>
    </location>
</feature>
<reference evidence="2 3" key="1">
    <citation type="submission" date="2023-07" db="EMBL/GenBank/DDBJ databases">
        <title>Protaetiibacter sp. nov WY-16 isolated from soil.</title>
        <authorList>
            <person name="Liu B."/>
            <person name="Wan Y."/>
        </authorList>
    </citation>
    <scope>NUCLEOTIDE SEQUENCE [LARGE SCALE GENOMIC DNA]</scope>
    <source>
        <strain evidence="2 3">WY-16</strain>
    </source>
</reference>
<dbReference type="RefSeq" id="WP_305003562.1">
    <property type="nucleotide sequence ID" value="NZ_JAUQUB010000003.1"/>
</dbReference>
<dbReference type="Gene3D" id="3.40.50.1820">
    <property type="entry name" value="alpha/beta hydrolase"/>
    <property type="match status" value="1"/>
</dbReference>
<evidence type="ECO:0000313" key="2">
    <source>
        <dbReference type="EMBL" id="MDO7883131.1"/>
    </source>
</evidence>
<gene>
    <name evidence="2" type="ORF">Q5716_12910</name>
</gene>
<dbReference type="SUPFAM" id="SSF53474">
    <property type="entry name" value="alpha/beta-Hydrolases"/>
    <property type="match status" value="1"/>
</dbReference>
<organism evidence="2 3">
    <name type="scientific">Antiquaquibacter soli</name>
    <dbReference type="NCBI Taxonomy" id="3064523"/>
    <lineage>
        <taxon>Bacteria</taxon>
        <taxon>Bacillati</taxon>
        <taxon>Actinomycetota</taxon>
        <taxon>Actinomycetes</taxon>
        <taxon>Micrococcales</taxon>
        <taxon>Microbacteriaceae</taxon>
        <taxon>Antiquaquibacter</taxon>
    </lineage>
</organism>
<dbReference type="PANTHER" id="PTHR46623:SF6">
    <property type="entry name" value="ALPHA_BETA-HYDROLASES SUPERFAMILY PROTEIN"/>
    <property type="match status" value="1"/>
</dbReference>
<evidence type="ECO:0000313" key="3">
    <source>
        <dbReference type="Proteomes" id="UP001241072"/>
    </source>
</evidence>
<dbReference type="Proteomes" id="UP001241072">
    <property type="component" value="Unassembled WGS sequence"/>
</dbReference>
<sequence length="238" mass="25187">MAPTLQDVTISPTLRALVGVPDGSGPWPAVVVVHEAFGILPEMREQVQHLAHLGYLAVMPDLYTQGGMRKCIGATFRALRSGEGKAWRDLKAARSWIGERDDTTGAVGVIGFCMGGAFALLAATRGDYDVASVNYGMLPADLDVVESSCPVVASFGAKDRTLKDAAARLSAAYEKHGVAADVREYPDAGHAFLNSRMTGPSILHPLMRVAGIGPNPAAAADAWQRITAFFDAHGLERG</sequence>
<accession>A0ABT9BQ25</accession>
<keyword evidence="3" id="KW-1185">Reference proteome</keyword>
<dbReference type="InterPro" id="IPR002925">
    <property type="entry name" value="Dienelactn_hydro"/>
</dbReference>
<dbReference type="InterPro" id="IPR029058">
    <property type="entry name" value="AB_hydrolase_fold"/>
</dbReference>
<comment type="caution">
    <text evidence="2">The sequence shown here is derived from an EMBL/GenBank/DDBJ whole genome shotgun (WGS) entry which is preliminary data.</text>
</comment>
<protein>
    <submittedName>
        <fullName evidence="2">Dienelactone hydrolase family protein</fullName>
        <ecNumber evidence="2">3.1.-.-</ecNumber>
    </submittedName>
</protein>
<dbReference type="GO" id="GO:0016787">
    <property type="term" value="F:hydrolase activity"/>
    <property type="evidence" value="ECO:0007669"/>
    <property type="project" value="UniProtKB-KW"/>
</dbReference>
<proteinExistence type="predicted"/>
<dbReference type="InterPro" id="IPR051049">
    <property type="entry name" value="Dienelactone_hydrolase-like"/>
</dbReference>
<dbReference type="EC" id="3.1.-.-" evidence="2"/>
<dbReference type="PANTHER" id="PTHR46623">
    <property type="entry name" value="CARBOXYMETHYLENEBUTENOLIDASE-RELATED"/>
    <property type="match status" value="1"/>
</dbReference>